<dbReference type="InterPro" id="IPR036634">
    <property type="entry name" value="PRD_sf"/>
</dbReference>
<dbReference type="PROSITE" id="PS51372">
    <property type="entry name" value="PRD_2"/>
    <property type="match status" value="1"/>
</dbReference>
<keyword evidence="1" id="KW-0677">Repeat</keyword>
<dbReference type="EMBL" id="JAARUV010000002">
    <property type="protein sequence ID" value="MBC1778716.1"/>
    <property type="molecule type" value="Genomic_DNA"/>
</dbReference>
<name>A0A7X0XRA2_9LIST</name>
<evidence type="ECO:0000313" key="4">
    <source>
        <dbReference type="Proteomes" id="UP000547643"/>
    </source>
</evidence>
<comment type="caution">
    <text evidence="3">The sequence shown here is derived from an EMBL/GenBank/DDBJ whole genome shotgun (WGS) entry which is preliminary data.</text>
</comment>
<dbReference type="SUPFAM" id="SSF63520">
    <property type="entry name" value="PTS-regulatory domain, PRD"/>
    <property type="match status" value="1"/>
</dbReference>
<dbReference type="Pfam" id="PF00874">
    <property type="entry name" value="PRD"/>
    <property type="match status" value="1"/>
</dbReference>
<dbReference type="PANTHER" id="PTHR30185:SF13">
    <property type="entry name" value="LICABCH OPERON REGULATOR-RELATED"/>
    <property type="match status" value="1"/>
</dbReference>
<accession>A0A7X0XRA2</accession>
<evidence type="ECO:0000256" key="1">
    <source>
        <dbReference type="ARBA" id="ARBA00022737"/>
    </source>
</evidence>
<evidence type="ECO:0000259" key="2">
    <source>
        <dbReference type="PROSITE" id="PS51372"/>
    </source>
</evidence>
<gene>
    <name evidence="3" type="ORF">HCA46_07705</name>
</gene>
<dbReference type="InterPro" id="IPR011608">
    <property type="entry name" value="PRD"/>
</dbReference>
<dbReference type="AlphaFoldDB" id="A0A7X0XRA2"/>
<protein>
    <submittedName>
        <fullName evidence="3">PRD domain-containing protein</fullName>
    </submittedName>
</protein>
<dbReference type="Proteomes" id="UP000547643">
    <property type="component" value="Unassembled WGS sequence"/>
</dbReference>
<sequence length="114" mass="13118">MTTSYFDEDEFFQANVLNQIFLILDEFSTSHSFTFSEQSSQSLAIHLAMAVDRIQKLNPIEEMMLPSIDMSLTSQFQNAKNLQAMIENSFHILIPDSEINYIQLHLISAQNQIN</sequence>
<organism evidence="3 4">
    <name type="scientific">Listeria booriae</name>
    <dbReference type="NCBI Taxonomy" id="1552123"/>
    <lineage>
        <taxon>Bacteria</taxon>
        <taxon>Bacillati</taxon>
        <taxon>Bacillota</taxon>
        <taxon>Bacilli</taxon>
        <taxon>Bacillales</taxon>
        <taxon>Listeriaceae</taxon>
        <taxon>Listeria</taxon>
    </lineage>
</organism>
<proteinExistence type="predicted"/>
<dbReference type="GO" id="GO:0006355">
    <property type="term" value="P:regulation of DNA-templated transcription"/>
    <property type="evidence" value="ECO:0007669"/>
    <property type="project" value="InterPro"/>
</dbReference>
<reference evidence="3 4" key="1">
    <citation type="submission" date="2020-03" db="EMBL/GenBank/DDBJ databases">
        <title>Soil Listeria distribution.</title>
        <authorList>
            <person name="Liao J."/>
            <person name="Wiedmann M."/>
        </authorList>
    </citation>
    <scope>NUCLEOTIDE SEQUENCE [LARGE SCALE GENOMIC DNA]</scope>
    <source>
        <strain evidence="3 4">FSL L7-1017</strain>
    </source>
</reference>
<feature type="domain" description="PRD" evidence="2">
    <location>
        <begin position="11"/>
        <end position="114"/>
    </location>
</feature>
<dbReference type="PANTHER" id="PTHR30185">
    <property type="entry name" value="CRYPTIC BETA-GLUCOSIDE BGL OPERON ANTITERMINATOR"/>
    <property type="match status" value="1"/>
</dbReference>
<dbReference type="RefSeq" id="WP_185494842.1">
    <property type="nucleotide sequence ID" value="NZ_JAARUV010000002.1"/>
</dbReference>
<dbReference type="InterPro" id="IPR050661">
    <property type="entry name" value="BglG_antiterminators"/>
</dbReference>
<dbReference type="Gene3D" id="1.10.1790.10">
    <property type="entry name" value="PRD domain"/>
    <property type="match status" value="1"/>
</dbReference>
<evidence type="ECO:0000313" key="3">
    <source>
        <dbReference type="EMBL" id="MBC1778716.1"/>
    </source>
</evidence>